<organism evidence="10 11">
    <name type="scientific">Frieseomelitta varia</name>
    <dbReference type="NCBI Taxonomy" id="561572"/>
    <lineage>
        <taxon>Eukaryota</taxon>
        <taxon>Metazoa</taxon>
        <taxon>Ecdysozoa</taxon>
        <taxon>Arthropoda</taxon>
        <taxon>Hexapoda</taxon>
        <taxon>Insecta</taxon>
        <taxon>Pterygota</taxon>
        <taxon>Neoptera</taxon>
        <taxon>Endopterygota</taxon>
        <taxon>Hymenoptera</taxon>
        <taxon>Apocrita</taxon>
        <taxon>Aculeata</taxon>
        <taxon>Apoidea</taxon>
        <taxon>Anthophila</taxon>
        <taxon>Apidae</taxon>
        <taxon>Frieseomelitta</taxon>
    </lineage>
</organism>
<feature type="compositionally biased region" description="Low complexity" evidence="8">
    <location>
        <begin position="1784"/>
        <end position="1793"/>
    </location>
</feature>
<feature type="region of interest" description="Disordered" evidence="8">
    <location>
        <begin position="1710"/>
        <end position="1793"/>
    </location>
</feature>
<comment type="subcellular location">
    <subcellularLocation>
        <location evidence="1">Nucleus</location>
    </subcellularLocation>
</comment>
<dbReference type="Pfam" id="PF12145">
    <property type="entry name" value="Med12-LCEWAV"/>
    <property type="match status" value="1"/>
</dbReference>
<dbReference type="InterPro" id="IPR021990">
    <property type="entry name" value="Mediator_Med12_LCEWAV"/>
</dbReference>
<keyword evidence="11" id="KW-1185">Reference proteome</keyword>
<dbReference type="InterPro" id="IPR019035">
    <property type="entry name" value="Mediator_Med12"/>
</dbReference>
<dbReference type="Proteomes" id="UP000655588">
    <property type="component" value="Unassembled WGS sequence"/>
</dbReference>
<evidence type="ECO:0000313" key="10">
    <source>
        <dbReference type="EMBL" id="KAF3424977.1"/>
    </source>
</evidence>
<gene>
    <name evidence="10" type="ORF">E2986_08619</name>
</gene>
<dbReference type="GO" id="GO:0016592">
    <property type="term" value="C:mediator complex"/>
    <property type="evidence" value="ECO:0007669"/>
    <property type="project" value="InterPro"/>
</dbReference>
<keyword evidence="3" id="KW-0678">Repressor</keyword>
<sequence>MGILYEKRPLKRPKLGPPDVYPQEPKQKEDELTSTNVKLGFATMPQMSEEFGTARHCNVTAAKVGAYFNAILAKKEELSTMPDTARKRQQINPKDNFWPVTARTKNGIEAWFKDLSGCKPLIALAKKAPNFNKKEEIFMMLCEYQVPMLRAAWFIKLSSAYTVAVSEAKIKKRQLPDPTTEGLLDRQELLQWILELLDKIKSSPSENGILKLLLPLALQYLEEFVQSELLARRLAYLCCRKLAHMCSNIETNGNPQSPSINKNDVNGGKDTVNANQIQNPLTAAFNDYLSCPHHRDVIYSLSTIIQVITLECPTALVWNSVGEGKAPSVLNGSPLDYLSCPPTALPCPPVSITNPTIKQLKIAQKNIRARSQAAEGKWSCDKWQQSSAGITTTKVLAALDALDRHSFDRMDSTNSLDTLYAKIFTSPPKDNTNERDTKTEYNPQQDSAVVEILCEWAVSAERWGEHRAMAVAKLLEKRQSEVTGETNENDDKDSICSNGNPPVLPIFQSLLMKFLDMDAPVLDNTTTQSKIQFTNLVHLFSELIRHDVFSHDAYMCTLISRGDLIQGPAASKPGTPSNREPIDEDSLFTGIDLKPTKLEVSDHGRTMDYDDSKIDDDLDKLLQHIKEDQQNSMDAPDSPKEDALAGHGTQEGLDSKMPSSHSRHLLYTRHFPLPQDETCSQHDCNQRHVLLYGVGRVRDDARHIVKKMTKEVCKLFGKKFSIDVAEGGKVKKHSRNEFNFEAITLKFQNLSYFDQHVVTWQCATQVIEMLNTFALAGSSYLPVQEHVAFLFDLMELALNIYGLIDVCIQILKELPEVETQLGLRNSQLVRSYTTSLSLYVVGVLRRYHCCLLCKYHYCKRNLLFYQIYKWNTNDYYISNLVILVSPEQTTAVFDLLCKVVKHVSNPSDCSSAERCVLAHLYDLYSSCSLLKTKPHGVEAFSNAYPKIRTALYSTLQPTTSSHVYNSQFMVDVFTSPRRGGKIEPQWARQLNETPANRYSFVCNAIVAVCSETDNDKLNDIAITCAELTACCNALNAEWLGVLMALCCSSNSSAFYIDVLNQVDVQDLSIHNSLAVFTSILIARHCFSLEDFVVHIALPSLVKACNEGRGDADMEAEAGARLTCHLLLRLFKTVECPQPALYSVSTSPHPLPNGNSRGYSIKLSCDRHLLAAAHNNIRVGPVLAVLKAILVVADATAGKQPPKKPDVPINHSNKAGGPASVGVGVGVTAGGPSELSISHILGTSDILGGGDDLGLDLAISSSSSSAGMTTENVKGLSDFAQHVLRQICSQEWVLERCLQNPEELCHPDMLLDNMLTPRQAQRLLHMICYPEISTDAFIDQKTHITNILENLEQWSLRMSWLDLQLMYKQFPPGSNDLSQWLDTVAKAAIDVFQLNTMSSKPDKRSGSIWLVAPLVSKLPSAVQGRVLKVAGQVLESGNWSKTATGRERSRSKSPSLFNHQPFLSLVLTCLKGQDDQREGLLMSLHSQLSQFLNISKEEKNFVTEDPKTREVLQDALQLRFSLVGGVFDTIQRNTTATTDWAILLVQLVSYGVIDLNNNSGLFTTVIDMLATLIHSTLVSDSQSEKDENKKHYQNLMKKLKKELGDRNSPSIRYVRQLLPLPKLTMEVITCEPVGCLTDTKGNKIAGFDSIDKKQGLQVCDSQRVSAWEVLEGHKNPAPISWAWFRAVKLERKPLTYQNAHKLLRYHTHSQIRPPSHYLDPPPLPPEDLEPDKKESEPGKADTPMSIDSPGRVTGSVGSSGISNTITNGKGKAMKTRRHRRNKGATTPTTPVSQQIQQPPSQLQQMPFGNQQVPVSQQPGMFTNQPPQHQQPWYTNQQTHAPAQQYAYGQQLPPTPVGPRYDRPGMNNQSKQALSHMLRLRLPSNQLISSQQQPSAAPVAGPGAFQGMQRQQFIRHQLRAQHGAPNINPQQGMFASQQQQQQPQQQGIYTGMQQEYIPQQRMQPGATRPPYLQAPNVTMNTMGPMGGGVQSQPAPPYRQTSGKPGTVGVTGVGTTNYECVKRAMAEAIKWKEF</sequence>
<comment type="similarity">
    <text evidence="2">Belongs to the Mediator complex subunit 12 family.</text>
</comment>
<feature type="region of interest" description="Disordered" evidence="8">
    <location>
        <begin position="1985"/>
        <end position="2006"/>
    </location>
</feature>
<dbReference type="SMART" id="SM01281">
    <property type="entry name" value="Med12"/>
    <property type="match status" value="1"/>
</dbReference>
<keyword evidence="4" id="KW-0805">Transcription regulation</keyword>
<dbReference type="InterPro" id="IPR051647">
    <property type="entry name" value="Mediator_comp_sub12"/>
</dbReference>
<evidence type="ECO:0000259" key="9">
    <source>
        <dbReference type="SMART" id="SM01281"/>
    </source>
</evidence>
<feature type="region of interest" description="Disordered" evidence="8">
    <location>
        <begin position="1"/>
        <end position="31"/>
    </location>
</feature>
<dbReference type="GO" id="GO:0003713">
    <property type="term" value="F:transcription coactivator activity"/>
    <property type="evidence" value="ECO:0007669"/>
    <property type="project" value="TreeGrafter"/>
</dbReference>
<feature type="domain" description="Mediator complex subunit Med12" evidence="9">
    <location>
        <begin position="96"/>
        <end position="156"/>
    </location>
</feature>
<keyword evidence="5" id="KW-0010">Activator</keyword>
<evidence type="ECO:0000256" key="1">
    <source>
        <dbReference type="ARBA" id="ARBA00004123"/>
    </source>
</evidence>
<keyword evidence="7" id="KW-0539">Nucleus</keyword>
<evidence type="ECO:0000256" key="7">
    <source>
        <dbReference type="ARBA" id="ARBA00023242"/>
    </source>
</evidence>
<evidence type="ECO:0000256" key="3">
    <source>
        <dbReference type="ARBA" id="ARBA00022491"/>
    </source>
</evidence>
<dbReference type="GO" id="GO:0045944">
    <property type="term" value="P:positive regulation of transcription by RNA polymerase II"/>
    <property type="evidence" value="ECO:0007669"/>
    <property type="project" value="TreeGrafter"/>
</dbReference>
<dbReference type="PANTHER" id="PTHR46007:SF11">
    <property type="entry name" value="MEDIATOR OF RNA POLYMERASE II TRANSCRIPTION SUBUNIT 12"/>
    <property type="match status" value="1"/>
</dbReference>
<evidence type="ECO:0000256" key="8">
    <source>
        <dbReference type="SAM" id="MobiDB-lite"/>
    </source>
</evidence>
<evidence type="ECO:0000313" key="11">
    <source>
        <dbReference type="Proteomes" id="UP000655588"/>
    </source>
</evidence>
<proteinExistence type="inferred from homology"/>
<reference evidence="10" key="1">
    <citation type="submission" date="2019-11" db="EMBL/GenBank/DDBJ databases">
        <title>The nuclear and mitochondrial genomes of Frieseomelitta varia - a highly eusocial stingless bee (Meliponini) with a permanently sterile worker caste.</title>
        <authorList>
            <person name="Freitas F.C.P."/>
            <person name="Lourenco A.P."/>
            <person name="Nunes F.M.F."/>
            <person name="Paschoal A.R."/>
            <person name="Abreu F.C.P."/>
            <person name="Barbin F.O."/>
            <person name="Bataglia L."/>
            <person name="Cardoso-Junior C.A.M."/>
            <person name="Cervoni M.S."/>
            <person name="Silva S.R."/>
            <person name="Dalarmi F."/>
            <person name="Del Lama M.A."/>
            <person name="Depintor T.S."/>
            <person name="Ferreira K.M."/>
            <person name="Goria P.S."/>
            <person name="Jaskot M.C."/>
            <person name="Lago D.C."/>
            <person name="Luna-Lucena D."/>
            <person name="Moda L.M."/>
            <person name="Nascimento L."/>
            <person name="Pedrino M."/>
            <person name="Rabico F.O."/>
            <person name="Sanches F.C."/>
            <person name="Santos D.E."/>
            <person name="Santos C.G."/>
            <person name="Vieira J."/>
            <person name="Lopes T.F."/>
            <person name="Barchuk A.R."/>
            <person name="Hartfelder K."/>
            <person name="Simoes Z.L.P."/>
            <person name="Bitondi M.M.G."/>
            <person name="Pinheiro D.G."/>
        </authorList>
    </citation>
    <scope>NUCLEOTIDE SEQUENCE</scope>
    <source>
        <strain evidence="10">USP_RPSP 00005682</strain>
        <tissue evidence="10">Whole individual</tissue>
    </source>
</reference>
<evidence type="ECO:0000256" key="5">
    <source>
        <dbReference type="ARBA" id="ARBA00023159"/>
    </source>
</evidence>
<feature type="compositionally biased region" description="Basic residues" evidence="8">
    <location>
        <begin position="1770"/>
        <end position="1781"/>
    </location>
</feature>
<evidence type="ECO:0000256" key="6">
    <source>
        <dbReference type="ARBA" id="ARBA00023163"/>
    </source>
</evidence>
<accession>A0A833W665</accession>
<dbReference type="PANTHER" id="PTHR46007">
    <property type="entry name" value="MEDIATOR OF RNA POLYMERASE II TRANSCRIPTION SUBUNIT 12"/>
    <property type="match status" value="1"/>
</dbReference>
<feature type="compositionally biased region" description="Polar residues" evidence="8">
    <location>
        <begin position="1754"/>
        <end position="1766"/>
    </location>
</feature>
<comment type="caution">
    <text evidence="10">The sequence shown here is derived from an EMBL/GenBank/DDBJ whole genome shotgun (WGS) entry which is preliminary data.</text>
</comment>
<protein>
    <recommendedName>
        <fullName evidence="9">Mediator complex subunit Med12 domain-containing protein</fullName>
    </recommendedName>
</protein>
<evidence type="ECO:0000256" key="2">
    <source>
        <dbReference type="ARBA" id="ARBA00010289"/>
    </source>
</evidence>
<keyword evidence="6" id="KW-0804">Transcription</keyword>
<feature type="region of interest" description="Disordered" evidence="8">
    <location>
        <begin position="628"/>
        <end position="661"/>
    </location>
</feature>
<dbReference type="Pfam" id="PF09497">
    <property type="entry name" value="Med12"/>
    <property type="match status" value="1"/>
</dbReference>
<name>A0A833W665_9HYME</name>
<dbReference type="EMBL" id="WNWW01000429">
    <property type="protein sequence ID" value="KAF3424977.1"/>
    <property type="molecule type" value="Genomic_DNA"/>
</dbReference>
<feature type="compositionally biased region" description="Basic and acidic residues" evidence="8">
    <location>
        <begin position="1729"/>
        <end position="1738"/>
    </location>
</feature>
<evidence type="ECO:0000256" key="4">
    <source>
        <dbReference type="ARBA" id="ARBA00023015"/>
    </source>
</evidence>